<evidence type="ECO:0000256" key="1">
    <source>
        <dbReference type="PROSITE-ProRule" id="PRU00042"/>
    </source>
</evidence>
<name>A0A397STM8_9GLOM</name>
<dbReference type="PROSITE" id="PS50157">
    <property type="entry name" value="ZINC_FINGER_C2H2_2"/>
    <property type="match status" value="1"/>
</dbReference>
<gene>
    <name evidence="3" type="ORF">C1645_827895</name>
</gene>
<dbReference type="InterPro" id="IPR013087">
    <property type="entry name" value="Znf_C2H2_type"/>
</dbReference>
<evidence type="ECO:0000313" key="4">
    <source>
        <dbReference type="Proteomes" id="UP000265703"/>
    </source>
</evidence>
<dbReference type="InterPro" id="IPR036236">
    <property type="entry name" value="Znf_C2H2_sf"/>
</dbReference>
<dbReference type="GO" id="GO:0008270">
    <property type="term" value="F:zinc ion binding"/>
    <property type="evidence" value="ECO:0007669"/>
    <property type="project" value="UniProtKB-KW"/>
</dbReference>
<keyword evidence="4" id="KW-1185">Reference proteome</keyword>
<dbReference type="Proteomes" id="UP000265703">
    <property type="component" value="Unassembled WGS sequence"/>
</dbReference>
<evidence type="ECO:0000313" key="3">
    <source>
        <dbReference type="EMBL" id="RIA87365.1"/>
    </source>
</evidence>
<feature type="domain" description="C2H2-type" evidence="2">
    <location>
        <begin position="3"/>
        <end position="30"/>
    </location>
</feature>
<dbReference type="AlphaFoldDB" id="A0A397STM8"/>
<proteinExistence type="predicted"/>
<evidence type="ECO:0000259" key="2">
    <source>
        <dbReference type="PROSITE" id="PS50157"/>
    </source>
</evidence>
<sequence>MKFQCPSYPKTFSRHVSLKNHMKIHDTSKKWAKKIIDMTDKEIIDTRKDIDIETNVRREMMDMGEINDE</sequence>
<organism evidence="3 4">
    <name type="scientific">Glomus cerebriforme</name>
    <dbReference type="NCBI Taxonomy" id="658196"/>
    <lineage>
        <taxon>Eukaryota</taxon>
        <taxon>Fungi</taxon>
        <taxon>Fungi incertae sedis</taxon>
        <taxon>Mucoromycota</taxon>
        <taxon>Glomeromycotina</taxon>
        <taxon>Glomeromycetes</taxon>
        <taxon>Glomerales</taxon>
        <taxon>Glomeraceae</taxon>
        <taxon>Glomus</taxon>
    </lineage>
</organism>
<protein>
    <recommendedName>
        <fullName evidence="2">C2H2-type domain-containing protein</fullName>
    </recommendedName>
</protein>
<comment type="caution">
    <text evidence="3">The sequence shown here is derived from an EMBL/GenBank/DDBJ whole genome shotgun (WGS) entry which is preliminary data.</text>
</comment>
<keyword evidence="1" id="KW-0863">Zinc-finger</keyword>
<dbReference type="SUPFAM" id="SSF57667">
    <property type="entry name" value="beta-beta-alpha zinc fingers"/>
    <property type="match status" value="1"/>
</dbReference>
<accession>A0A397STM8</accession>
<dbReference type="EMBL" id="QKYT01000312">
    <property type="protein sequence ID" value="RIA87365.1"/>
    <property type="molecule type" value="Genomic_DNA"/>
</dbReference>
<keyword evidence="1" id="KW-0862">Zinc</keyword>
<reference evidence="3 4" key="1">
    <citation type="submission" date="2018-06" db="EMBL/GenBank/DDBJ databases">
        <title>Comparative genomics reveals the genomic features of Rhizophagus irregularis, R. cerebriforme, R. diaphanum and Gigaspora rosea, and their symbiotic lifestyle signature.</title>
        <authorList>
            <person name="Morin E."/>
            <person name="San Clemente H."/>
            <person name="Chen E.C.H."/>
            <person name="De La Providencia I."/>
            <person name="Hainaut M."/>
            <person name="Kuo A."/>
            <person name="Kohler A."/>
            <person name="Murat C."/>
            <person name="Tang N."/>
            <person name="Roy S."/>
            <person name="Loubradou J."/>
            <person name="Henrissat B."/>
            <person name="Grigoriev I.V."/>
            <person name="Corradi N."/>
            <person name="Roux C."/>
            <person name="Martin F.M."/>
        </authorList>
    </citation>
    <scope>NUCLEOTIDE SEQUENCE [LARGE SCALE GENOMIC DNA]</scope>
    <source>
        <strain evidence="3 4">DAOM 227022</strain>
    </source>
</reference>
<keyword evidence="1" id="KW-0479">Metal-binding</keyword>
<dbReference type="Gene3D" id="3.30.160.60">
    <property type="entry name" value="Classic Zinc Finger"/>
    <property type="match status" value="1"/>
</dbReference>